<evidence type="ECO:0000313" key="3">
    <source>
        <dbReference type="Proteomes" id="UP001516023"/>
    </source>
</evidence>
<dbReference type="AlphaFoldDB" id="A0ABD3PBZ3"/>
<evidence type="ECO:0008006" key="4">
    <source>
        <dbReference type="Google" id="ProtNLM"/>
    </source>
</evidence>
<dbReference type="SUPFAM" id="SSF52266">
    <property type="entry name" value="SGNH hydrolase"/>
    <property type="match status" value="1"/>
</dbReference>
<gene>
    <name evidence="2" type="ORF">HJC23_013291</name>
</gene>
<feature type="compositionally biased region" description="Basic and acidic residues" evidence="1">
    <location>
        <begin position="726"/>
        <end position="736"/>
    </location>
</feature>
<evidence type="ECO:0000256" key="1">
    <source>
        <dbReference type="SAM" id="MobiDB-lite"/>
    </source>
</evidence>
<dbReference type="EMBL" id="JABMIG020000220">
    <property type="protein sequence ID" value="KAL3785132.1"/>
    <property type="molecule type" value="Genomic_DNA"/>
</dbReference>
<feature type="compositionally biased region" description="Polar residues" evidence="1">
    <location>
        <begin position="315"/>
        <end position="332"/>
    </location>
</feature>
<dbReference type="PANTHER" id="PTHR11852:SF0">
    <property type="entry name" value="PLATELET-ACTIVATING FACTOR ACETYLHYDROLASE IB SUBUNIT BETA HOMOLOG"/>
    <property type="match status" value="1"/>
</dbReference>
<dbReference type="InterPro" id="IPR036514">
    <property type="entry name" value="SGNH_hydro_sf"/>
</dbReference>
<evidence type="ECO:0000313" key="2">
    <source>
        <dbReference type="EMBL" id="KAL3785132.1"/>
    </source>
</evidence>
<protein>
    <recommendedName>
        <fullName evidence="4">SGNH hydrolase-type esterase domain-containing protein</fullName>
    </recommendedName>
</protein>
<feature type="region of interest" description="Disordered" evidence="1">
    <location>
        <begin position="315"/>
        <end position="336"/>
    </location>
</feature>
<name>A0ABD3PBZ3_9STRA</name>
<dbReference type="PANTHER" id="PTHR11852">
    <property type="entry name" value="PLATELET-ACTIVATING FACTOR ACETYLHYDROLASE"/>
    <property type="match status" value="1"/>
</dbReference>
<feature type="compositionally biased region" description="Polar residues" evidence="1">
    <location>
        <begin position="711"/>
        <end position="722"/>
    </location>
</feature>
<feature type="region of interest" description="Disordered" evidence="1">
    <location>
        <begin position="711"/>
        <end position="736"/>
    </location>
</feature>
<proteinExistence type="predicted"/>
<organism evidence="2 3">
    <name type="scientific">Cyclotella cryptica</name>
    <dbReference type="NCBI Taxonomy" id="29204"/>
    <lineage>
        <taxon>Eukaryota</taxon>
        <taxon>Sar</taxon>
        <taxon>Stramenopiles</taxon>
        <taxon>Ochrophyta</taxon>
        <taxon>Bacillariophyta</taxon>
        <taxon>Coscinodiscophyceae</taxon>
        <taxon>Thalassiosirophycidae</taxon>
        <taxon>Stephanodiscales</taxon>
        <taxon>Stephanodiscaceae</taxon>
        <taxon>Cyclotella</taxon>
    </lineage>
</organism>
<comment type="caution">
    <text evidence="2">The sequence shown here is derived from an EMBL/GenBank/DDBJ whole genome shotgun (WGS) entry which is preliminary data.</text>
</comment>
<keyword evidence="3" id="KW-1185">Reference proteome</keyword>
<accession>A0ABD3PBZ3</accession>
<sequence>MAYYNKHFISKNDEDQSNDEGRNDAEFEYPTIERLDASIELFWSPAQAKAILKIKQVDENDRQIKATFIDSEGNQVKELIPTFRDSDPGELLLELEKELLKFGLRYDLFQDGRWKLLGQIGGRALKGRIARYWSDIVEGTTNHGKGEPATQQAKFKKLIKKVNMKYFGKDAADDQKTAMLRGELRCNNQDYEKVAERLFEINEDLELLSDDIEKFSIREMAKLVIPENLKYQAKLKFVDKGGKNLRDEEEIIDLCRDIKEVLNIERQKDRFCNHHHSTSNQLSAKEKERCDCAPCRKHNGAHKWKDCPDNWHNKSTTANDNPSAPNSTTTRNRGGKGKVYITEKESTHLNSPMVKFDEAESDDESATSSIVSRGELMNINSKTASKTKLHPITILTLLNKNQHRVACTTLMDQCCTDNGIISWELAKMLDLPTHDVIPKTFTTSAGTFTTDKTIKLTNAMLPCLSTSKSFTLELMIIPKECSRDMNYGAIIGQDSMRTLDIDTSLRHNTISWHDNNISMVSRDYWTTERILQQKAKLSKKHSQLEIKVADDETIEAKELISDNIITTTMNNTDLNIKSPIQLEVAREQYKIASTDKLLTQEVYLTLLATKDNKTQTIDMGEKSDKQFDSGTTTHLQSYFNTQRTAYEGPTTFPTNKTWLIMQPSPNDNHTLPPDIDNDRMKPMTNATTPPHTMNDITDEQAADDLAMTLLTSSRQGPSSTQPCVDDDNRRADSPPSEKKFTLLLSPITVPSHPQQHHRRNYMKYLLLVIATALFLTWMFTGTDVRGESGLSSSRAGQRAKTMNIHHKFSKPNVLRTINNEKEGDSWDSTVVPYNEEDINGEAAIKPSNSSRPFQYIGDMDPTKPQPWPKDEADWWALHEKLVEQVRESDEMPPRHTNDDYLPQLVFYGDSITEGWNGTSFGNTPGPTRMWGAGESSKIRQVFEKHFGESSAWGKRALLPPLILGISGSRTYDFIWRVENGEFPTSRLIAAQTGSDNGSFELKSMERIHIVLIGTNNLGGGMVPDSTIAGIDAAGRKLLQMIQDSSPRNTPAAIVFNELLPRKDDFRAVKMCPTRCKNLTTMEPYTSFMPAIHKVNEALPNLLRGWVNDFPNTRIVLLSSQYDDGNNNSTKKKINSNFDTRIIRCGEEMFAFENEQEFDKHMPDRLHPNAMGYDMWARCLKRGLKEIMDNTIEFL</sequence>
<dbReference type="Proteomes" id="UP001516023">
    <property type="component" value="Unassembled WGS sequence"/>
</dbReference>
<reference evidence="2 3" key="1">
    <citation type="journal article" date="2020" name="G3 (Bethesda)">
        <title>Improved Reference Genome for Cyclotella cryptica CCMP332, a Model for Cell Wall Morphogenesis, Salinity Adaptation, and Lipid Production in Diatoms (Bacillariophyta).</title>
        <authorList>
            <person name="Roberts W.R."/>
            <person name="Downey K.M."/>
            <person name="Ruck E.C."/>
            <person name="Traller J.C."/>
            <person name="Alverson A.J."/>
        </authorList>
    </citation>
    <scope>NUCLEOTIDE SEQUENCE [LARGE SCALE GENOMIC DNA]</scope>
    <source>
        <strain evidence="2 3">CCMP332</strain>
    </source>
</reference>
<dbReference type="Gene3D" id="3.40.50.1110">
    <property type="entry name" value="SGNH hydrolase"/>
    <property type="match status" value="1"/>
</dbReference>